<protein>
    <submittedName>
        <fullName evidence="3">Uncharacterized protein LOC118761766</fullName>
    </submittedName>
</protein>
<feature type="chain" id="PRO_5029003319" evidence="1">
    <location>
        <begin position="22"/>
        <end position="102"/>
    </location>
</feature>
<gene>
    <name evidence="3" type="primary">LOC118761766</name>
</gene>
<feature type="signal peptide" evidence="1">
    <location>
        <begin position="1"/>
        <end position="21"/>
    </location>
</feature>
<dbReference type="RefSeq" id="XP_036355813.1">
    <property type="nucleotide sequence ID" value="XM_036499920.1"/>
</dbReference>
<dbReference type="KEGG" id="osn:118761766"/>
<proteinExistence type="predicted"/>
<evidence type="ECO:0000313" key="2">
    <source>
        <dbReference type="Proteomes" id="UP000515154"/>
    </source>
</evidence>
<dbReference type="Proteomes" id="UP000515154">
    <property type="component" value="Unplaced"/>
</dbReference>
<keyword evidence="2" id="KW-1185">Reference proteome</keyword>
<keyword evidence="1" id="KW-0732">Signal</keyword>
<accession>A0A7E6EKG1</accession>
<dbReference type="AlphaFoldDB" id="A0A7E6EKG1"/>
<name>A0A7E6EKG1_9MOLL</name>
<sequence length="102" mass="11578">MTRHILILSIVGMVLVSLVNARYIPEEELKFKRQLADMRAAEYRALMALSRNITCTQVACGLVDIEKSGKKKRSDISSDDIRRSTLAQRLIRFAAERPAKTE</sequence>
<organism evidence="2 3">
    <name type="scientific">Octopus sinensis</name>
    <name type="common">East Asian common octopus</name>
    <dbReference type="NCBI Taxonomy" id="2607531"/>
    <lineage>
        <taxon>Eukaryota</taxon>
        <taxon>Metazoa</taxon>
        <taxon>Spiralia</taxon>
        <taxon>Lophotrochozoa</taxon>
        <taxon>Mollusca</taxon>
        <taxon>Cephalopoda</taxon>
        <taxon>Coleoidea</taxon>
        <taxon>Octopodiformes</taxon>
        <taxon>Octopoda</taxon>
        <taxon>Incirrata</taxon>
        <taxon>Octopodidae</taxon>
        <taxon>Octopus</taxon>
    </lineage>
</organism>
<reference evidence="3" key="1">
    <citation type="submission" date="2025-08" db="UniProtKB">
        <authorList>
            <consortium name="RefSeq"/>
        </authorList>
    </citation>
    <scope>IDENTIFICATION</scope>
</reference>
<evidence type="ECO:0000313" key="3">
    <source>
        <dbReference type="RefSeq" id="XP_036355813.1"/>
    </source>
</evidence>
<evidence type="ECO:0000256" key="1">
    <source>
        <dbReference type="SAM" id="SignalP"/>
    </source>
</evidence>